<keyword evidence="6" id="KW-1185">Reference proteome</keyword>
<accession>A0A9P6R3I2</accession>
<dbReference type="PANTHER" id="PTHR23318:SF0">
    <property type="entry name" value="SERINE_THREONINE-PROTEIN PHOSPHATASE 4 REGULATORY SUBUNIT 3"/>
    <property type="match status" value="1"/>
</dbReference>
<evidence type="ECO:0000259" key="4">
    <source>
        <dbReference type="Pfam" id="PF04802"/>
    </source>
</evidence>
<name>A0A9P6R3I2_9FUNG</name>
<dbReference type="GO" id="GO:0072542">
    <property type="term" value="F:protein phosphatase activator activity"/>
    <property type="evidence" value="ECO:0007669"/>
    <property type="project" value="TreeGrafter"/>
</dbReference>
<dbReference type="InterPro" id="IPR051137">
    <property type="entry name" value="PP4R3-like"/>
</dbReference>
<feature type="domain" description="Serine/threonine-protein phosphatase 4 regulatory subunit 3-like central" evidence="4">
    <location>
        <begin position="117"/>
        <end position="225"/>
    </location>
</feature>
<evidence type="ECO:0000256" key="2">
    <source>
        <dbReference type="ARBA" id="ARBA00023242"/>
    </source>
</evidence>
<evidence type="ECO:0000313" key="6">
    <source>
        <dbReference type="Proteomes" id="UP000823405"/>
    </source>
</evidence>
<dbReference type="EMBL" id="JAAAIN010000825">
    <property type="protein sequence ID" value="KAG0310542.1"/>
    <property type="molecule type" value="Genomic_DNA"/>
</dbReference>
<feature type="region of interest" description="Disordered" evidence="3">
    <location>
        <begin position="571"/>
        <end position="632"/>
    </location>
</feature>
<sequence>MGLIVHQLRRLSTEDIMIVSAPNNTTWIRPGTKQVPNQSYNTIGYEISLQQQQQPISPTEEETCSQQQRRCFCYANGYRRCFCYANGFDGDSTSNDDDTLTDDSILADPTTTNLVDIKDFLEAVKPADREVQQALNQYIVEEKYINKFVALMTTCENAEKMSCLGTLCHILLHLMNLEDANIINEMLKNSTFVGCLGILEYDPELKEGKLQYRWTFSRVGKFKEAKILELAQDIAYDHQLMKDLFNILEDPSEPPRRPIDVVLSAILAFSTCSSILLYSITPGVKQVGVEIMQMAWETSLRLIRIQIAEQAANKGPKVFLDTILNQVLVEPNFNSVAQFAGGVQTLLDVNPETFEEGDSSASLHGSEPTDNSSDGPDPSAEAFLDLLYTQYLRTLITPVLELTRASTSLDERTSAQCEEICKFLTFIVRQHPSQLKVLLTSSRLAEKIAFLFKNNDKHMRFAALKFFRACMGQDDDYFNRMLIRNKVIHSVIGLLQDAKGHSNAMNSTCLEFFGYIRTPSSARPVDLQQKLPDGKQDREESVDVLLQELFGVELDQEMADAGDDHIQSTLGRRTLQETGFEKESGHDDEDGCRLYNKRTKLDQEPLANGALDTERRVNTGEETEAKRQPKVNVPDDPWAIDIAQNPYYGRDLRRNYPRLAVYSQAEVAGLIAAEFNKGQSIGSGETSMVKDAKEDPLTEVLKNAKTELYSSSNLPPTPSVRKYEWVVSPDQPPAPPGFYLPLRNVKTIKK</sequence>
<feature type="compositionally biased region" description="Polar residues" evidence="3">
    <location>
        <begin position="359"/>
        <end position="374"/>
    </location>
</feature>
<dbReference type="InterPro" id="IPR016024">
    <property type="entry name" value="ARM-type_fold"/>
</dbReference>
<dbReference type="OrthoDB" id="2409932at2759"/>
<dbReference type="PANTHER" id="PTHR23318">
    <property type="entry name" value="ATP SYNTHASE GAMMA-RELATED"/>
    <property type="match status" value="1"/>
</dbReference>
<feature type="region of interest" description="Disordered" evidence="3">
    <location>
        <begin position="354"/>
        <end position="376"/>
    </location>
</feature>
<dbReference type="SUPFAM" id="SSF48371">
    <property type="entry name" value="ARM repeat"/>
    <property type="match status" value="1"/>
</dbReference>
<proteinExistence type="predicted"/>
<dbReference type="Pfam" id="PF04802">
    <property type="entry name" value="PP4R3"/>
    <property type="match status" value="2"/>
</dbReference>
<evidence type="ECO:0000256" key="1">
    <source>
        <dbReference type="ARBA" id="ARBA00004123"/>
    </source>
</evidence>
<organism evidence="5 6">
    <name type="scientific">Linnemannia gamsii</name>
    <dbReference type="NCBI Taxonomy" id="64522"/>
    <lineage>
        <taxon>Eukaryota</taxon>
        <taxon>Fungi</taxon>
        <taxon>Fungi incertae sedis</taxon>
        <taxon>Mucoromycota</taxon>
        <taxon>Mortierellomycotina</taxon>
        <taxon>Mortierellomycetes</taxon>
        <taxon>Mortierellales</taxon>
        <taxon>Mortierellaceae</taxon>
        <taxon>Linnemannia</taxon>
    </lineage>
</organism>
<comment type="caution">
    <text evidence="5">The sequence shown here is derived from an EMBL/GenBank/DDBJ whole genome shotgun (WGS) entry which is preliminary data.</text>
</comment>
<gene>
    <name evidence="5" type="primary">PSY2_4</name>
    <name evidence="5" type="ORF">BGZ97_012492</name>
</gene>
<dbReference type="GO" id="GO:0006974">
    <property type="term" value="P:DNA damage response"/>
    <property type="evidence" value="ECO:0007669"/>
    <property type="project" value="TreeGrafter"/>
</dbReference>
<keyword evidence="2" id="KW-0539">Nucleus</keyword>
<dbReference type="InterPro" id="IPR006887">
    <property type="entry name" value="P4R3-like_central_dom"/>
</dbReference>
<dbReference type="AlphaFoldDB" id="A0A9P6R3I2"/>
<dbReference type="Proteomes" id="UP000823405">
    <property type="component" value="Unassembled WGS sequence"/>
</dbReference>
<dbReference type="GO" id="GO:0005654">
    <property type="term" value="C:nucleoplasm"/>
    <property type="evidence" value="ECO:0007669"/>
    <property type="project" value="TreeGrafter"/>
</dbReference>
<evidence type="ECO:0000256" key="3">
    <source>
        <dbReference type="SAM" id="MobiDB-lite"/>
    </source>
</evidence>
<protein>
    <submittedName>
        <fullName evidence="5">Platinum sensitivity protein</fullName>
    </submittedName>
</protein>
<dbReference type="GO" id="GO:0030289">
    <property type="term" value="C:protein phosphatase 4 complex"/>
    <property type="evidence" value="ECO:0007669"/>
    <property type="project" value="TreeGrafter"/>
</dbReference>
<comment type="subcellular location">
    <subcellularLocation>
        <location evidence="1">Nucleus</location>
    </subcellularLocation>
</comment>
<evidence type="ECO:0000313" key="5">
    <source>
        <dbReference type="EMBL" id="KAG0310542.1"/>
    </source>
</evidence>
<reference evidence="5" key="1">
    <citation type="journal article" date="2020" name="Fungal Divers.">
        <title>Resolving the Mortierellaceae phylogeny through synthesis of multi-gene phylogenetics and phylogenomics.</title>
        <authorList>
            <person name="Vandepol N."/>
            <person name="Liber J."/>
            <person name="Desiro A."/>
            <person name="Na H."/>
            <person name="Kennedy M."/>
            <person name="Barry K."/>
            <person name="Grigoriev I.V."/>
            <person name="Miller A.N."/>
            <person name="O'Donnell K."/>
            <person name="Stajich J.E."/>
            <person name="Bonito G."/>
        </authorList>
    </citation>
    <scope>NUCLEOTIDE SEQUENCE</scope>
    <source>
        <strain evidence="5">NVP60</strain>
    </source>
</reference>
<feature type="domain" description="Serine/threonine-protein phosphatase 4 regulatory subunit 3-like central" evidence="4">
    <location>
        <begin position="282"/>
        <end position="518"/>
    </location>
</feature>
<feature type="compositionally biased region" description="Basic and acidic residues" evidence="3">
    <location>
        <begin position="612"/>
        <end position="627"/>
    </location>
</feature>